<protein>
    <submittedName>
        <fullName evidence="1">Uncharacterized protein</fullName>
    </submittedName>
</protein>
<gene>
    <name evidence="1" type="ORF">VP01_1169g4</name>
</gene>
<dbReference type="VEuPathDB" id="FungiDB:VP01_1169g4"/>
<accession>A0A0L6VSS5</accession>
<dbReference type="AlphaFoldDB" id="A0A0L6VSS5"/>
<reference evidence="1 2" key="1">
    <citation type="submission" date="2015-08" db="EMBL/GenBank/DDBJ databases">
        <title>Next Generation Sequencing and Analysis of the Genome of Puccinia sorghi L Schw, the Causal Agent of Maize Common Rust.</title>
        <authorList>
            <person name="Rochi L."/>
            <person name="Burguener G."/>
            <person name="Darino M."/>
            <person name="Turjanski A."/>
            <person name="Kreff E."/>
            <person name="Dieguez M.J."/>
            <person name="Sacco F."/>
        </authorList>
    </citation>
    <scope>NUCLEOTIDE SEQUENCE [LARGE SCALE GENOMIC DNA]</scope>
    <source>
        <strain evidence="1 2">RO10H11247</strain>
    </source>
</reference>
<evidence type="ECO:0000313" key="1">
    <source>
        <dbReference type="EMBL" id="KNZ63240.1"/>
    </source>
</evidence>
<dbReference type="EMBL" id="LAVV01001887">
    <property type="protein sequence ID" value="KNZ63240.1"/>
    <property type="molecule type" value="Genomic_DNA"/>
</dbReference>
<dbReference type="Proteomes" id="UP000037035">
    <property type="component" value="Unassembled WGS sequence"/>
</dbReference>
<proteinExistence type="predicted"/>
<organism evidence="1 2">
    <name type="scientific">Puccinia sorghi</name>
    <dbReference type="NCBI Taxonomy" id="27349"/>
    <lineage>
        <taxon>Eukaryota</taxon>
        <taxon>Fungi</taxon>
        <taxon>Dikarya</taxon>
        <taxon>Basidiomycota</taxon>
        <taxon>Pucciniomycotina</taxon>
        <taxon>Pucciniomycetes</taxon>
        <taxon>Pucciniales</taxon>
        <taxon>Pucciniaceae</taxon>
        <taxon>Puccinia</taxon>
    </lineage>
</organism>
<evidence type="ECO:0000313" key="2">
    <source>
        <dbReference type="Proteomes" id="UP000037035"/>
    </source>
</evidence>
<sequence length="117" mass="13060">MNAKYYHHLPVILDPAKHNWYILLTVDTFSTWDKDLAEWKTGVSLHYPSSSLPFIAESGSKQAWINNSNLSGSISSINPSSTDWLAQLLGTKGDHTWATPTLDPEVPLSSPPKKFHI</sequence>
<comment type="caution">
    <text evidence="1">The sequence shown here is derived from an EMBL/GenBank/DDBJ whole genome shotgun (WGS) entry which is preliminary data.</text>
</comment>
<keyword evidence="2" id="KW-1185">Reference proteome</keyword>
<name>A0A0L6VSS5_9BASI</name>